<protein>
    <submittedName>
        <fullName evidence="1">Uncharacterized protein</fullName>
    </submittedName>
</protein>
<accession>A0A7T8H125</accession>
<name>A0A7T8H125_CALRO</name>
<sequence length="54" mass="6155">IQEVTLRELRKMTPDRIGISEFCSFRGELISTRSISFSFVQFLTPCLPAVISSF</sequence>
<dbReference type="AlphaFoldDB" id="A0A7T8H125"/>
<organism evidence="1 2">
    <name type="scientific">Caligus rogercresseyi</name>
    <name type="common">Sea louse</name>
    <dbReference type="NCBI Taxonomy" id="217165"/>
    <lineage>
        <taxon>Eukaryota</taxon>
        <taxon>Metazoa</taxon>
        <taxon>Ecdysozoa</taxon>
        <taxon>Arthropoda</taxon>
        <taxon>Crustacea</taxon>
        <taxon>Multicrustacea</taxon>
        <taxon>Hexanauplia</taxon>
        <taxon>Copepoda</taxon>
        <taxon>Siphonostomatoida</taxon>
        <taxon>Caligidae</taxon>
        <taxon>Caligus</taxon>
    </lineage>
</organism>
<evidence type="ECO:0000313" key="1">
    <source>
        <dbReference type="EMBL" id="QQP41463.1"/>
    </source>
</evidence>
<reference evidence="2" key="1">
    <citation type="submission" date="2021-01" db="EMBL/GenBank/DDBJ databases">
        <title>Caligus Genome Assembly.</title>
        <authorList>
            <person name="Gallardo-Escarate C."/>
        </authorList>
    </citation>
    <scope>NUCLEOTIDE SEQUENCE [LARGE SCALE GENOMIC DNA]</scope>
</reference>
<proteinExistence type="predicted"/>
<gene>
    <name evidence="1" type="ORF">FKW44_015847</name>
</gene>
<feature type="non-terminal residue" evidence="1">
    <location>
        <position position="1"/>
    </location>
</feature>
<keyword evidence="2" id="KW-1185">Reference proteome</keyword>
<dbReference type="EMBL" id="CP045899">
    <property type="protein sequence ID" value="QQP41463.1"/>
    <property type="molecule type" value="Genomic_DNA"/>
</dbReference>
<dbReference type="Proteomes" id="UP000595437">
    <property type="component" value="Chromosome 10"/>
</dbReference>
<evidence type="ECO:0000313" key="2">
    <source>
        <dbReference type="Proteomes" id="UP000595437"/>
    </source>
</evidence>